<sequence length="343" mass="37722">MKNKVIFMLFVTLFMGLNTPLSVSAASVGQTLPIPETSWQRIDDTDTRITYNGNFLKGTGNSVDYNGTAHWTDSANQGKYVEFSFVGTKLRLIYAKNNAGSSNVAVTIDGVTETYSAYSNSVTTDRFVLLYEKTGLSNTQHTVHIEAATTGTWGMDAIDIDSTGYMINTSLNSPSNLTATAGDANVSLQWIGNSAATYYNVKRSTSPVGPFVTIQQNVPVTRATYQDLTVTNSTTYYYVITSINSAGEGYYSNVVVATPQAPQKNRGLLTITMSTGLEKEYDLSMQEINAFISWYETKEAGTGTASYAINKYNTNKGPFKNRKDYVIFDKILTFEVNEYIPVE</sequence>
<dbReference type="RefSeq" id="WP_150459129.1">
    <property type="nucleotide sequence ID" value="NZ_VYKK01000022.1"/>
</dbReference>
<dbReference type="InterPro" id="IPR013783">
    <property type="entry name" value="Ig-like_fold"/>
</dbReference>
<dbReference type="PROSITE" id="PS50853">
    <property type="entry name" value="FN3"/>
    <property type="match status" value="1"/>
</dbReference>
<dbReference type="InterPro" id="IPR036116">
    <property type="entry name" value="FN3_sf"/>
</dbReference>
<dbReference type="Gene3D" id="2.60.120.260">
    <property type="entry name" value="Galactose-binding domain-like"/>
    <property type="match status" value="1"/>
</dbReference>
<dbReference type="CDD" id="cd00063">
    <property type="entry name" value="FN3"/>
    <property type="match status" value="1"/>
</dbReference>
<protein>
    <submittedName>
        <fullName evidence="3">Fibronectin type III domain-containing protein</fullName>
    </submittedName>
</protein>
<proteinExistence type="predicted"/>
<keyword evidence="1" id="KW-0732">Signal</keyword>
<evidence type="ECO:0000313" key="4">
    <source>
        <dbReference type="Proteomes" id="UP000367750"/>
    </source>
</evidence>
<dbReference type="OrthoDB" id="1937631at2"/>
<dbReference type="Proteomes" id="UP000367750">
    <property type="component" value="Unassembled WGS sequence"/>
</dbReference>
<dbReference type="Gene3D" id="2.60.40.10">
    <property type="entry name" value="Immunoglobulins"/>
    <property type="match status" value="1"/>
</dbReference>
<evidence type="ECO:0000259" key="2">
    <source>
        <dbReference type="PROSITE" id="PS50853"/>
    </source>
</evidence>
<accession>A0A5J5G1G4</accession>
<dbReference type="AlphaFoldDB" id="A0A5J5G1G4"/>
<feature type="chain" id="PRO_5023880700" evidence="1">
    <location>
        <begin position="26"/>
        <end position="343"/>
    </location>
</feature>
<gene>
    <name evidence="3" type="ORF">F4V43_15310</name>
</gene>
<organism evidence="3 4">
    <name type="scientific">Paenibacillus spiritus</name>
    <dbReference type="NCBI Taxonomy" id="2496557"/>
    <lineage>
        <taxon>Bacteria</taxon>
        <taxon>Bacillati</taxon>
        <taxon>Bacillota</taxon>
        <taxon>Bacilli</taxon>
        <taxon>Bacillales</taxon>
        <taxon>Paenibacillaceae</taxon>
        <taxon>Paenibacillus</taxon>
    </lineage>
</organism>
<feature type="domain" description="Fibronectin type-III" evidence="2">
    <location>
        <begin position="173"/>
        <end position="262"/>
    </location>
</feature>
<comment type="caution">
    <text evidence="3">The sequence shown here is derived from an EMBL/GenBank/DDBJ whole genome shotgun (WGS) entry which is preliminary data.</text>
</comment>
<evidence type="ECO:0000313" key="3">
    <source>
        <dbReference type="EMBL" id="KAA8999697.1"/>
    </source>
</evidence>
<feature type="signal peptide" evidence="1">
    <location>
        <begin position="1"/>
        <end position="25"/>
    </location>
</feature>
<reference evidence="3 4" key="1">
    <citation type="submission" date="2019-09" db="EMBL/GenBank/DDBJ databases">
        <title>Bacillus ochoae sp. nov., Paenibacillus whitsoniae sp. nov., Paenibacillus spiritus sp. nov. Isolated from the Mars Exploration Rover during spacecraft assembly.</title>
        <authorList>
            <person name="Seuylemezian A."/>
            <person name="Vaishampayan P."/>
        </authorList>
    </citation>
    <scope>NUCLEOTIDE SEQUENCE [LARGE SCALE GENOMIC DNA]</scope>
    <source>
        <strain evidence="3 4">MER_111</strain>
    </source>
</reference>
<evidence type="ECO:0000256" key="1">
    <source>
        <dbReference type="SAM" id="SignalP"/>
    </source>
</evidence>
<dbReference type="InterPro" id="IPR003961">
    <property type="entry name" value="FN3_dom"/>
</dbReference>
<name>A0A5J5G1G4_9BACL</name>
<dbReference type="SUPFAM" id="SSF49265">
    <property type="entry name" value="Fibronectin type III"/>
    <property type="match status" value="1"/>
</dbReference>
<dbReference type="EMBL" id="VYKK01000022">
    <property type="protein sequence ID" value="KAA8999697.1"/>
    <property type="molecule type" value="Genomic_DNA"/>
</dbReference>
<keyword evidence="4" id="KW-1185">Reference proteome</keyword>